<evidence type="ECO:0000313" key="15">
    <source>
        <dbReference type="EMBL" id="ASJ71003.1"/>
    </source>
</evidence>
<dbReference type="AlphaFoldDB" id="A0A2Z2NIV8"/>
<keyword evidence="3 12" id="KW-0813">Transport</keyword>
<dbReference type="PANTHER" id="PTHR32024">
    <property type="entry name" value="TRK SYSTEM POTASSIUM UPTAKE PROTEIN TRKG-RELATED"/>
    <property type="match status" value="1"/>
</dbReference>
<comment type="function">
    <text evidence="12">Low-affinity potassium transport system. Interacts with Trk system potassium uptake protein TrkA.</text>
</comment>
<accession>A0A2Z2NIV8</accession>
<dbReference type="KEGG" id="gai:IMCC3135_04450"/>
<dbReference type="GO" id="GO:0005886">
    <property type="term" value="C:plasma membrane"/>
    <property type="evidence" value="ECO:0007669"/>
    <property type="project" value="UniProtKB-SubCell"/>
</dbReference>
<evidence type="ECO:0000256" key="7">
    <source>
        <dbReference type="ARBA" id="ARBA00022692"/>
    </source>
</evidence>
<dbReference type="GO" id="GO:0015379">
    <property type="term" value="F:potassium:chloride symporter activity"/>
    <property type="evidence" value="ECO:0007669"/>
    <property type="project" value="InterPro"/>
</dbReference>
<dbReference type="NCBIfam" id="TIGR00933">
    <property type="entry name" value="2a38"/>
    <property type="match status" value="1"/>
</dbReference>
<evidence type="ECO:0000256" key="4">
    <source>
        <dbReference type="ARBA" id="ARBA00022475"/>
    </source>
</evidence>
<evidence type="ECO:0000256" key="3">
    <source>
        <dbReference type="ARBA" id="ARBA00022448"/>
    </source>
</evidence>
<evidence type="ECO:0000256" key="8">
    <source>
        <dbReference type="ARBA" id="ARBA00022958"/>
    </source>
</evidence>
<evidence type="ECO:0000313" key="16">
    <source>
        <dbReference type="Proteomes" id="UP000250079"/>
    </source>
</evidence>
<keyword evidence="11 12" id="KW-0472">Membrane</keyword>
<feature type="transmembrane region" description="Helical" evidence="14">
    <location>
        <begin position="432"/>
        <end position="454"/>
    </location>
</feature>
<feature type="transmembrane region" description="Helical" evidence="14">
    <location>
        <begin position="144"/>
        <end position="171"/>
    </location>
</feature>
<dbReference type="PANTHER" id="PTHR32024:SF2">
    <property type="entry name" value="TRK SYSTEM POTASSIUM UPTAKE PROTEIN TRKG-RELATED"/>
    <property type="match status" value="1"/>
</dbReference>
<feature type="transmembrane region" description="Helical" evidence="14">
    <location>
        <begin position="192"/>
        <end position="213"/>
    </location>
</feature>
<feature type="binding site" evidence="13">
    <location>
        <position position="231"/>
    </location>
    <ligand>
        <name>K(+)</name>
        <dbReference type="ChEBI" id="CHEBI:29103"/>
    </ligand>
</feature>
<comment type="similarity">
    <text evidence="2 12">Belongs to the TrkH potassium transport family.</text>
</comment>
<feature type="transmembrane region" description="Helical" evidence="14">
    <location>
        <begin position="403"/>
        <end position="426"/>
    </location>
</feature>
<feature type="binding site" evidence="13">
    <location>
        <position position="329"/>
    </location>
    <ligand>
        <name>K(+)</name>
        <dbReference type="ChEBI" id="CHEBI:29103"/>
    </ligand>
</feature>
<evidence type="ECO:0000256" key="11">
    <source>
        <dbReference type="ARBA" id="ARBA00023136"/>
    </source>
</evidence>
<reference evidence="15 16" key="1">
    <citation type="submission" date="2016-12" db="EMBL/GenBank/DDBJ databases">
        <authorList>
            <person name="Song W.-J."/>
            <person name="Kurnit D.M."/>
        </authorList>
    </citation>
    <scope>NUCLEOTIDE SEQUENCE [LARGE SCALE GENOMIC DNA]</scope>
    <source>
        <strain evidence="15 16">IMCC3135</strain>
    </source>
</reference>
<evidence type="ECO:0000256" key="10">
    <source>
        <dbReference type="ARBA" id="ARBA00023065"/>
    </source>
</evidence>
<evidence type="ECO:0000256" key="12">
    <source>
        <dbReference type="PIRNR" id="PIRNR006247"/>
    </source>
</evidence>
<keyword evidence="4 12" id="KW-1003">Cell membrane</keyword>
<protein>
    <recommendedName>
        <fullName evidence="12">Trk system potassium uptake protein</fullName>
    </recommendedName>
</protein>
<dbReference type="Pfam" id="PF02386">
    <property type="entry name" value="TrkH"/>
    <property type="match status" value="1"/>
</dbReference>
<keyword evidence="13" id="KW-0479">Metal-binding</keyword>
<feature type="transmembrane region" description="Helical" evidence="14">
    <location>
        <begin position="466"/>
        <end position="491"/>
    </location>
</feature>
<dbReference type="Proteomes" id="UP000250079">
    <property type="component" value="Chromosome"/>
</dbReference>
<keyword evidence="16" id="KW-1185">Reference proteome</keyword>
<keyword evidence="6 12" id="KW-0633">Potassium transport</keyword>
<gene>
    <name evidence="15" type="primary">trkH_1</name>
    <name evidence="15" type="ORF">IMCC3135_04450</name>
</gene>
<dbReference type="InterPro" id="IPR003445">
    <property type="entry name" value="Cat_transpt"/>
</dbReference>
<feature type="transmembrane region" description="Helical" evidence="14">
    <location>
        <begin position="341"/>
        <end position="364"/>
    </location>
</feature>
<evidence type="ECO:0000256" key="6">
    <source>
        <dbReference type="ARBA" id="ARBA00022538"/>
    </source>
</evidence>
<feature type="transmembrane region" description="Helical" evidence="14">
    <location>
        <begin position="247"/>
        <end position="265"/>
    </location>
</feature>
<dbReference type="EMBL" id="CP018632">
    <property type="protein sequence ID" value="ASJ71003.1"/>
    <property type="molecule type" value="Genomic_DNA"/>
</dbReference>
<proteinExistence type="inferred from homology"/>
<feature type="transmembrane region" description="Helical" evidence="14">
    <location>
        <begin position="48"/>
        <end position="69"/>
    </location>
</feature>
<evidence type="ECO:0000256" key="13">
    <source>
        <dbReference type="PIRSR" id="PIRSR006247-1"/>
    </source>
</evidence>
<name>A0A2Z2NIV8_9GAMM</name>
<evidence type="ECO:0000256" key="5">
    <source>
        <dbReference type="ARBA" id="ARBA00022519"/>
    </source>
</evidence>
<organism evidence="15 16">
    <name type="scientific">Granulosicoccus antarcticus IMCC3135</name>
    <dbReference type="NCBI Taxonomy" id="1192854"/>
    <lineage>
        <taxon>Bacteria</taxon>
        <taxon>Pseudomonadati</taxon>
        <taxon>Pseudomonadota</taxon>
        <taxon>Gammaproteobacteria</taxon>
        <taxon>Chromatiales</taxon>
        <taxon>Granulosicoccaceae</taxon>
        <taxon>Granulosicoccus</taxon>
    </lineage>
</organism>
<keyword evidence="7 14" id="KW-0812">Transmembrane</keyword>
<dbReference type="GO" id="GO:0046872">
    <property type="term" value="F:metal ion binding"/>
    <property type="evidence" value="ECO:0007669"/>
    <property type="project" value="UniProtKB-KW"/>
</dbReference>
<keyword evidence="9 14" id="KW-1133">Transmembrane helix</keyword>
<evidence type="ECO:0000256" key="2">
    <source>
        <dbReference type="ARBA" id="ARBA00009137"/>
    </source>
</evidence>
<dbReference type="PIRSF" id="PIRSF006247">
    <property type="entry name" value="TrkH"/>
    <property type="match status" value="1"/>
</dbReference>
<sequence length="493" mass="53674">MLQHRLLILQTNMHWTPIVRLFGMLLMLYSPSFLPSIGLSLYYEDEQWPVFVLSLAVCLLAGLLTWFPVRDKSSEISVREGYFVVSFFWILLGAVSSLPFLLSLHLDFTDAMFESMSGFTGTGATVITGLDDLPRSLLYHRQQIQWLGGMGIIVLAVAVLPLLGIGGMQLYKAEASGVAKHEKITPRIAETARSLWIIYVGLTIACALAYWGAGMQPFDAIGHSLSTIATGGFSTHDASLAYYDSPLIETIAIVFMIAGGTNFALHFIALRNRSLRTYSRDAEFRGYILILLLTTILITITLVGTGAHQTTGSALRTSVFQVVSVMTSTGFVTENFANWPLYAPLVMALIAYVGGCAGSTSGGIKVLRIILLSKLGVRQLFQMAHPQAVSVIKLGRRSIPDELLFSIWGFYTLFIVTSLVLTLAMMGAGLDLVSAFGAVTATITLVGPGLGDVAADFSNVNAAVKWLGIFGMLVGRLEVFTLLILFLPAYWRN</sequence>
<comment type="subcellular location">
    <subcellularLocation>
        <location evidence="1 12">Cell inner membrane</location>
        <topology evidence="1 12">Multi-pass membrane protein</topology>
    </subcellularLocation>
</comment>
<keyword evidence="5 12" id="KW-0997">Cell inner membrane</keyword>
<dbReference type="InterPro" id="IPR004772">
    <property type="entry name" value="TrkH"/>
</dbReference>
<feature type="transmembrane region" description="Helical" evidence="14">
    <location>
        <begin position="81"/>
        <end position="102"/>
    </location>
</feature>
<feature type="transmembrane region" description="Helical" evidence="14">
    <location>
        <begin position="286"/>
        <end position="307"/>
    </location>
</feature>
<feature type="binding site" evidence="13">
    <location>
        <position position="122"/>
    </location>
    <ligand>
        <name>K(+)</name>
        <dbReference type="ChEBI" id="CHEBI:29103"/>
    </ligand>
</feature>
<evidence type="ECO:0000256" key="14">
    <source>
        <dbReference type="SAM" id="Phobius"/>
    </source>
</evidence>
<evidence type="ECO:0000256" key="9">
    <source>
        <dbReference type="ARBA" id="ARBA00022989"/>
    </source>
</evidence>
<keyword evidence="10 12" id="KW-0406">Ion transport</keyword>
<evidence type="ECO:0000256" key="1">
    <source>
        <dbReference type="ARBA" id="ARBA00004429"/>
    </source>
</evidence>
<feature type="binding site" evidence="13">
    <location>
        <position position="446"/>
    </location>
    <ligand>
        <name>K(+)</name>
        <dbReference type="ChEBI" id="CHEBI:29103"/>
    </ligand>
</feature>
<feature type="transmembrane region" description="Helical" evidence="14">
    <location>
        <begin position="21"/>
        <end position="42"/>
    </location>
</feature>
<keyword evidence="8 12" id="KW-0630">Potassium</keyword>